<dbReference type="Pfam" id="PF07596">
    <property type="entry name" value="SBP_bac_10"/>
    <property type="match status" value="1"/>
</dbReference>
<dbReference type="RefSeq" id="WP_406694913.1">
    <property type="nucleotide sequence ID" value="NZ_CP155447.1"/>
</dbReference>
<proteinExistence type="predicted"/>
<dbReference type="EMBL" id="CP155447">
    <property type="protein sequence ID" value="XBH02171.1"/>
    <property type="molecule type" value="Genomic_DNA"/>
</dbReference>
<sequence>MIRRRMAFTLIELLVVIAIIAILIALLLPAVQAAREAARRIQCTNNLKQLGLALHNYHGIHNVIVPGRIWDPACGNNFQGQCQNTPWFTLMLPQFEQQSLHDAFNFSLGAEGVGFAGLSANSTLQMGKLGMFQCPSDRSPLGYRFPAIAPPPFPSFNPSKGNYAANWGNTQWDQQPISMGSTTARFLPSPFGQQGNLSLAAVTDGLTTTAFMAEVLQGHVNDIRGTSWTVAAGGSSYMSRFAPNQSRDVYGSGATGDQLAFPHFCVDEPGQGLPCSVSATEQATFAGARSRHPGGVNILLGDGSVRFVKQTINQVTWIALHSMNAGELLSADSY</sequence>
<dbReference type="Pfam" id="PF07963">
    <property type="entry name" value="N_methyl"/>
    <property type="match status" value="1"/>
</dbReference>
<dbReference type="PANTHER" id="PTHR30093">
    <property type="entry name" value="GENERAL SECRETION PATHWAY PROTEIN G"/>
    <property type="match status" value="1"/>
</dbReference>
<dbReference type="Gene3D" id="3.30.700.10">
    <property type="entry name" value="Glycoprotein, Type 4 Pilin"/>
    <property type="match status" value="1"/>
</dbReference>
<dbReference type="InterPro" id="IPR012902">
    <property type="entry name" value="N_methyl_site"/>
</dbReference>
<dbReference type="InterPro" id="IPR045584">
    <property type="entry name" value="Pilin-like"/>
</dbReference>
<dbReference type="InterPro" id="IPR011453">
    <property type="entry name" value="DUF1559"/>
</dbReference>
<dbReference type="NCBIfam" id="TIGR02532">
    <property type="entry name" value="IV_pilin_GFxxxE"/>
    <property type="match status" value="1"/>
</dbReference>
<gene>
    <name evidence="2" type="ORF">V5E97_28110</name>
</gene>
<organism evidence="2">
    <name type="scientific">Singulisphaera sp. Ch08</name>
    <dbReference type="NCBI Taxonomy" id="3120278"/>
    <lineage>
        <taxon>Bacteria</taxon>
        <taxon>Pseudomonadati</taxon>
        <taxon>Planctomycetota</taxon>
        <taxon>Planctomycetia</taxon>
        <taxon>Isosphaerales</taxon>
        <taxon>Isosphaeraceae</taxon>
        <taxon>Singulisphaera</taxon>
    </lineage>
</organism>
<evidence type="ECO:0000313" key="2">
    <source>
        <dbReference type="EMBL" id="XBH02171.1"/>
    </source>
</evidence>
<dbReference type="NCBIfam" id="TIGR04294">
    <property type="entry name" value="pre_pil_HX9DG"/>
    <property type="match status" value="1"/>
</dbReference>
<accession>A0AAU7CAH5</accession>
<dbReference type="PANTHER" id="PTHR30093:SF2">
    <property type="entry name" value="TYPE II SECRETION SYSTEM PROTEIN H"/>
    <property type="match status" value="1"/>
</dbReference>
<dbReference type="AlphaFoldDB" id="A0AAU7CAH5"/>
<reference evidence="2" key="1">
    <citation type="submission" date="2024-05" db="EMBL/GenBank/DDBJ databases">
        <title>Planctomycetes of the genus Singulisphaera possess chitinolytic capabilities.</title>
        <authorList>
            <person name="Ivanova A."/>
        </authorList>
    </citation>
    <scope>NUCLEOTIDE SEQUENCE</scope>
    <source>
        <strain evidence="2">Ch08T</strain>
    </source>
</reference>
<dbReference type="InterPro" id="IPR027558">
    <property type="entry name" value="Pre_pil_HX9DG_C"/>
</dbReference>
<name>A0AAU7CAH5_9BACT</name>
<evidence type="ECO:0000259" key="1">
    <source>
        <dbReference type="Pfam" id="PF07596"/>
    </source>
</evidence>
<dbReference type="SUPFAM" id="SSF54523">
    <property type="entry name" value="Pili subunits"/>
    <property type="match status" value="1"/>
</dbReference>
<protein>
    <submittedName>
        <fullName evidence="2">DUF1559 domain-containing protein</fullName>
    </submittedName>
</protein>
<feature type="domain" description="DUF1559" evidence="1">
    <location>
        <begin position="32"/>
        <end position="314"/>
    </location>
</feature>